<evidence type="ECO:0000313" key="1">
    <source>
        <dbReference type="EMBL" id="CCB62253.1"/>
    </source>
</evidence>
<proteinExistence type="predicted"/>
<keyword evidence="2" id="KW-1185">Reference proteome</keyword>
<protein>
    <submittedName>
        <fullName evidence="1">Uncharacterized protein</fullName>
    </submittedName>
</protein>
<name>F6I5N5_VITVI</name>
<organism evidence="1 2">
    <name type="scientific">Vitis vinifera</name>
    <name type="common">Grape</name>
    <dbReference type="NCBI Taxonomy" id="29760"/>
    <lineage>
        <taxon>Eukaryota</taxon>
        <taxon>Viridiplantae</taxon>
        <taxon>Streptophyta</taxon>
        <taxon>Embryophyta</taxon>
        <taxon>Tracheophyta</taxon>
        <taxon>Spermatophyta</taxon>
        <taxon>Magnoliopsida</taxon>
        <taxon>eudicotyledons</taxon>
        <taxon>Gunneridae</taxon>
        <taxon>Pentapetalae</taxon>
        <taxon>rosids</taxon>
        <taxon>Vitales</taxon>
        <taxon>Vitaceae</taxon>
        <taxon>Viteae</taxon>
        <taxon>Vitis</taxon>
    </lineage>
</organism>
<evidence type="ECO:0000313" key="2">
    <source>
        <dbReference type="Proteomes" id="UP000009183"/>
    </source>
</evidence>
<accession>F6I5N5</accession>
<reference evidence="2" key="1">
    <citation type="journal article" date="2007" name="Nature">
        <title>The grapevine genome sequence suggests ancestral hexaploidization in major angiosperm phyla.</title>
        <authorList>
            <consortium name="The French-Italian Public Consortium for Grapevine Genome Characterization."/>
            <person name="Jaillon O."/>
            <person name="Aury J.-M."/>
            <person name="Noel B."/>
            <person name="Policriti A."/>
            <person name="Clepet C."/>
            <person name="Casagrande A."/>
            <person name="Choisne N."/>
            <person name="Aubourg S."/>
            <person name="Vitulo N."/>
            <person name="Jubin C."/>
            <person name="Vezzi A."/>
            <person name="Legeai F."/>
            <person name="Hugueney P."/>
            <person name="Dasilva C."/>
            <person name="Horner D."/>
            <person name="Mica E."/>
            <person name="Jublot D."/>
            <person name="Poulain J."/>
            <person name="Bruyere C."/>
            <person name="Billault A."/>
            <person name="Segurens B."/>
            <person name="Gouyvenoux M."/>
            <person name="Ugarte E."/>
            <person name="Cattonaro F."/>
            <person name="Anthouard V."/>
            <person name="Vico V."/>
            <person name="Del Fabbro C."/>
            <person name="Alaux M."/>
            <person name="Di Gaspero G."/>
            <person name="Dumas V."/>
            <person name="Felice N."/>
            <person name="Paillard S."/>
            <person name="Juman I."/>
            <person name="Moroldo M."/>
            <person name="Scalabrin S."/>
            <person name="Canaguier A."/>
            <person name="Le Clainche I."/>
            <person name="Malacrida G."/>
            <person name="Durand E."/>
            <person name="Pesole G."/>
            <person name="Laucou V."/>
            <person name="Chatelet P."/>
            <person name="Merdinoglu D."/>
            <person name="Delledonne M."/>
            <person name="Pezzotti M."/>
            <person name="Lecharny A."/>
            <person name="Scarpelli C."/>
            <person name="Artiguenave F."/>
            <person name="Pe M.E."/>
            <person name="Valle G."/>
            <person name="Morgante M."/>
            <person name="Caboche M."/>
            <person name="Adam-Blondon A.-F."/>
            <person name="Weissenbach J."/>
            <person name="Quetier F."/>
            <person name="Wincker P."/>
        </authorList>
    </citation>
    <scope>NUCLEOTIDE SEQUENCE [LARGE SCALE GENOMIC DNA]</scope>
    <source>
        <strain evidence="2">cv. Pinot noir / PN40024</strain>
    </source>
</reference>
<dbReference type="Proteomes" id="UP000009183">
    <property type="component" value="Chromosome 11"/>
</dbReference>
<dbReference type="EMBL" id="FN596751">
    <property type="protein sequence ID" value="CCB62253.1"/>
    <property type="molecule type" value="Genomic_DNA"/>
</dbReference>
<dbReference type="HOGENOM" id="CLU_3435180_0_0_1"/>
<gene>
    <name evidence="1" type="ordered locus">VIT_11s0103g00590</name>
</gene>
<dbReference type="InParanoid" id="F6I5N5"/>
<sequence>MKEKEEMMKKRWKP</sequence>